<dbReference type="PANTHER" id="PTHR31639:SF70">
    <property type="entry name" value="FBD DOMAIN-CONTAINING PROTEIN"/>
    <property type="match status" value="1"/>
</dbReference>
<dbReference type="InterPro" id="IPR036047">
    <property type="entry name" value="F-box-like_dom_sf"/>
</dbReference>
<dbReference type="SUPFAM" id="SSF81383">
    <property type="entry name" value="F-box domain"/>
    <property type="match status" value="1"/>
</dbReference>
<name>A0AAV6I0E6_9ERIC</name>
<dbReference type="Pfam" id="PF00646">
    <property type="entry name" value="F-box"/>
    <property type="match status" value="1"/>
</dbReference>
<dbReference type="AlphaFoldDB" id="A0AAV6I0E6"/>
<accession>A0AAV6I0E6</accession>
<evidence type="ECO:0000313" key="2">
    <source>
        <dbReference type="EMBL" id="KAG5521260.1"/>
    </source>
</evidence>
<dbReference type="SUPFAM" id="SSF52047">
    <property type="entry name" value="RNI-like"/>
    <property type="match status" value="1"/>
</dbReference>
<reference evidence="2" key="1">
    <citation type="submission" date="2020-08" db="EMBL/GenBank/DDBJ databases">
        <title>Plant Genome Project.</title>
        <authorList>
            <person name="Zhang R.-G."/>
        </authorList>
    </citation>
    <scope>NUCLEOTIDE SEQUENCE</scope>
    <source>
        <strain evidence="2">WSP0</strain>
        <tissue evidence="2">Leaf</tissue>
    </source>
</reference>
<dbReference type="Pfam" id="PF24758">
    <property type="entry name" value="LRR_At5g56370"/>
    <property type="match status" value="1"/>
</dbReference>
<feature type="domain" description="F-box" evidence="1">
    <location>
        <begin position="21"/>
        <end position="55"/>
    </location>
</feature>
<gene>
    <name evidence="2" type="ORF">RHGRI_033719</name>
</gene>
<evidence type="ECO:0000259" key="1">
    <source>
        <dbReference type="PROSITE" id="PS50181"/>
    </source>
</evidence>
<dbReference type="PROSITE" id="PS50181">
    <property type="entry name" value="FBOX"/>
    <property type="match status" value="1"/>
</dbReference>
<dbReference type="InterPro" id="IPR032675">
    <property type="entry name" value="LRR_dom_sf"/>
</dbReference>
<dbReference type="InterPro" id="IPR001810">
    <property type="entry name" value="F-box_dom"/>
</dbReference>
<dbReference type="InterPro" id="IPR055411">
    <property type="entry name" value="LRR_FXL15/At3g58940/PEG3-like"/>
</dbReference>
<organism evidence="2 3">
    <name type="scientific">Rhododendron griersonianum</name>
    <dbReference type="NCBI Taxonomy" id="479676"/>
    <lineage>
        <taxon>Eukaryota</taxon>
        <taxon>Viridiplantae</taxon>
        <taxon>Streptophyta</taxon>
        <taxon>Embryophyta</taxon>
        <taxon>Tracheophyta</taxon>
        <taxon>Spermatophyta</taxon>
        <taxon>Magnoliopsida</taxon>
        <taxon>eudicotyledons</taxon>
        <taxon>Gunneridae</taxon>
        <taxon>Pentapetalae</taxon>
        <taxon>asterids</taxon>
        <taxon>Ericales</taxon>
        <taxon>Ericaceae</taxon>
        <taxon>Ericoideae</taxon>
        <taxon>Rhodoreae</taxon>
        <taxon>Rhododendron</taxon>
    </lineage>
</organism>
<dbReference type="PANTHER" id="PTHR31639">
    <property type="entry name" value="F-BOX PROTEIN-LIKE"/>
    <property type="match status" value="1"/>
</dbReference>
<dbReference type="Gene3D" id="3.80.10.10">
    <property type="entry name" value="Ribonuclease Inhibitor"/>
    <property type="match status" value="1"/>
</dbReference>
<dbReference type="Gene3D" id="1.20.1280.50">
    <property type="match status" value="1"/>
</dbReference>
<sequence>MTETGGTGSTPKKMTMSCSTSDIISNLPYNVLENILVCLTIQDAARTSVLSRKWRYMWTTLPLLEFNDEFCRGSVARATTDKLMMTIYKVLLLHQGPLLKFTLSLADLKSCPEIDPLIFFVSKTGIREFKLHIRKGEVEPYKLPSTLFSCLQLEHLNLRSCVFKPPPGFKAFTGLLSLALYEVSITGDVLSSLISNCPLLESLTLRSPTSLNYLGIVGPNIKYIWCECLFKSFRVKIRHGTGVSVFWKGSRNHLGFNEGEISNSVMLLLLCSSPVVKYLALDYPYVKCMAASGIRGRLPTTWDGLVYLQLHDVCFGEPDEVSTVRYFIRSSPNLVELRIRAFHSATAAIDPVVELFDMEGWSDVSLNSLRCVRLGEVSGTKVEMEFIRLLLAISPKLESMDIKLKSKEVAERLRIVEELIGFRRASTQALDVCCSHCLNSGSWYTLLEPCFSWKLLANVMKVVSSNHITFAIMHTNLKDTIEGQWRMLFPQTQRVG</sequence>
<protein>
    <recommendedName>
        <fullName evidence="1">F-box domain-containing protein</fullName>
    </recommendedName>
</protein>
<comment type="caution">
    <text evidence="2">The sequence shown here is derived from an EMBL/GenBank/DDBJ whole genome shotgun (WGS) entry which is preliminary data.</text>
</comment>
<evidence type="ECO:0000313" key="3">
    <source>
        <dbReference type="Proteomes" id="UP000823749"/>
    </source>
</evidence>
<dbReference type="Proteomes" id="UP000823749">
    <property type="component" value="Chromosome 12"/>
</dbReference>
<dbReference type="EMBL" id="JACTNZ010000012">
    <property type="protein sequence ID" value="KAG5521260.1"/>
    <property type="molecule type" value="Genomic_DNA"/>
</dbReference>
<proteinExistence type="predicted"/>
<keyword evidence="3" id="KW-1185">Reference proteome</keyword>